<dbReference type="PROSITE" id="PS00131">
    <property type="entry name" value="CARBOXYPEPT_SER_SER"/>
    <property type="match status" value="1"/>
</dbReference>
<comment type="similarity">
    <text evidence="1 2">Belongs to the peptidase S10 family.</text>
</comment>
<dbReference type="GO" id="GO:0016747">
    <property type="term" value="F:acyltransferase activity, transferring groups other than amino-acyl groups"/>
    <property type="evidence" value="ECO:0007669"/>
    <property type="project" value="TreeGrafter"/>
</dbReference>
<dbReference type="InterPro" id="IPR018202">
    <property type="entry name" value="Ser_caboxypep_ser_AS"/>
</dbReference>
<reference evidence="3" key="1">
    <citation type="submission" date="2017-10" db="EMBL/GenBank/DDBJ databases">
        <title>Cloning and expression analysis of GeSCPL gene from Gastrodia elata.</title>
        <authorList>
            <person name="Zeng X."/>
            <person name="Ling H."/>
        </authorList>
    </citation>
    <scope>NUCLEOTIDE SEQUENCE</scope>
</reference>
<dbReference type="EC" id="3.4.16.-" evidence="2"/>
<dbReference type="AlphaFoldDB" id="A0A3Q8M0W4"/>
<dbReference type="PANTHER" id="PTHR11802">
    <property type="entry name" value="SERINE PROTEASE FAMILY S10 SERINE CARBOXYPEPTIDASE"/>
    <property type="match status" value="1"/>
</dbReference>
<sequence>MKSLSFFLFFFFIIFSSSHPQLCYSHSNSVKNRITRLPGFDGELPFRLETGYVPINEESGAEFFYYFVESERNPKEDPIILWLTGGPGCSGFIGLAVHMGPLNIQTDNFDGNLPALVINPHSWTKLASMIFLDWPVGTGFSFSRTNEDYFNEDNQAKKQIYTFLRKWFLDHPNFVSNPFYMGGESYGGKMAPLVSHEIVEGNEQGINPQINFKGYLIGNPSTVQTLDKNYVVPHAFGLGIIPEELYKAIQTNCVSEDYQKPNKAICAAHLQVFNKFVSEINSFGILEPVCSDEPPTSLVGVSKLHRSLEETTDISCITPDLLANYWANNHITRNYLKIKTGKVGRWHRCNFNFATFNYNRSIPSSVPYHKNLTTKGYRALVYSGDHDLRIPYLGTLEWIKSLGFLVLDPWRSWHSGGQVAGYTMAFANNLTFATIKGGNHLAVTNRPMQGFDMFERWISQRAL</sequence>
<dbReference type="SUPFAM" id="SSF53474">
    <property type="entry name" value="alpha/beta-Hydrolases"/>
    <property type="match status" value="1"/>
</dbReference>
<protein>
    <recommendedName>
        <fullName evidence="2">Carboxypeptidase</fullName>
        <ecNumber evidence="2">3.4.16.-</ecNumber>
    </recommendedName>
</protein>
<feature type="chain" id="PRO_5018377893" description="Carboxypeptidase" evidence="2">
    <location>
        <begin position="21"/>
        <end position="463"/>
    </location>
</feature>
<keyword evidence="2" id="KW-0645">Protease</keyword>
<gene>
    <name evidence="3" type="primary">SCPL</name>
</gene>
<evidence type="ECO:0000256" key="1">
    <source>
        <dbReference type="ARBA" id="ARBA00009431"/>
    </source>
</evidence>
<accession>A0A3Q8M0W4</accession>
<keyword evidence="2 3" id="KW-0121">Carboxypeptidase</keyword>
<evidence type="ECO:0000313" key="3">
    <source>
        <dbReference type="EMBL" id="AZH81167.1"/>
    </source>
</evidence>
<dbReference type="InterPro" id="IPR001563">
    <property type="entry name" value="Peptidase_S10"/>
</dbReference>
<dbReference type="PANTHER" id="PTHR11802:SF461">
    <property type="entry name" value="OS02G0687900 PROTEIN"/>
    <property type="match status" value="1"/>
</dbReference>
<evidence type="ECO:0000256" key="2">
    <source>
        <dbReference type="RuleBase" id="RU361156"/>
    </source>
</evidence>
<dbReference type="Gene3D" id="3.40.50.1820">
    <property type="entry name" value="alpha/beta hydrolase"/>
    <property type="match status" value="1"/>
</dbReference>
<feature type="signal peptide" evidence="2">
    <location>
        <begin position="1"/>
        <end position="20"/>
    </location>
</feature>
<dbReference type="Gene3D" id="3.40.50.12670">
    <property type="match status" value="1"/>
</dbReference>
<dbReference type="InterPro" id="IPR029058">
    <property type="entry name" value="AB_hydrolase_fold"/>
</dbReference>
<dbReference type="GO" id="GO:0019748">
    <property type="term" value="P:secondary metabolic process"/>
    <property type="evidence" value="ECO:0007669"/>
    <property type="project" value="TreeGrafter"/>
</dbReference>
<dbReference type="GO" id="GO:0004185">
    <property type="term" value="F:serine-type carboxypeptidase activity"/>
    <property type="evidence" value="ECO:0007669"/>
    <property type="project" value="UniProtKB-UniRule"/>
</dbReference>
<name>A0A3Q8M0W4_9ASPA</name>
<dbReference type="FunFam" id="3.40.50.12670:FF:000002">
    <property type="entry name" value="Carboxypeptidase"/>
    <property type="match status" value="1"/>
</dbReference>
<dbReference type="Pfam" id="PF00450">
    <property type="entry name" value="Peptidase_S10"/>
    <property type="match status" value="1"/>
</dbReference>
<dbReference type="EMBL" id="MG324348">
    <property type="protein sequence ID" value="AZH81167.1"/>
    <property type="molecule type" value="mRNA"/>
</dbReference>
<dbReference type="FunFam" id="3.40.50.1820:FF:000072">
    <property type="entry name" value="Serine carboxypeptidase-like 19"/>
    <property type="match status" value="1"/>
</dbReference>
<keyword evidence="2" id="KW-0732">Signal</keyword>
<proteinExistence type="evidence at transcript level"/>
<keyword evidence="2" id="KW-0378">Hydrolase</keyword>
<dbReference type="PRINTS" id="PR00724">
    <property type="entry name" value="CRBOXYPTASEC"/>
</dbReference>
<dbReference type="GO" id="GO:0006508">
    <property type="term" value="P:proteolysis"/>
    <property type="evidence" value="ECO:0007669"/>
    <property type="project" value="UniProtKB-KW"/>
</dbReference>
<organism evidence="3">
    <name type="scientific">Gastrodia elata</name>
    <dbReference type="NCBI Taxonomy" id="91201"/>
    <lineage>
        <taxon>Eukaryota</taxon>
        <taxon>Viridiplantae</taxon>
        <taxon>Streptophyta</taxon>
        <taxon>Embryophyta</taxon>
        <taxon>Tracheophyta</taxon>
        <taxon>Spermatophyta</taxon>
        <taxon>Magnoliopsida</taxon>
        <taxon>Liliopsida</taxon>
        <taxon>Asparagales</taxon>
        <taxon>Orchidaceae</taxon>
        <taxon>Epidendroideae</taxon>
        <taxon>Gastrodieae</taxon>
        <taxon>Gastrodia</taxon>
    </lineage>
</organism>